<evidence type="ECO:0000313" key="2">
    <source>
        <dbReference type="Proteomes" id="UP000023541"/>
    </source>
</evidence>
<dbReference type="AlphaFoldDB" id="A0A023BTU3"/>
<dbReference type="Proteomes" id="UP000023541">
    <property type="component" value="Unassembled WGS sequence"/>
</dbReference>
<gene>
    <name evidence="1" type="ORF">ATO12_15950</name>
</gene>
<dbReference type="OrthoDB" id="796912at2"/>
<comment type="caution">
    <text evidence="1">The sequence shown here is derived from an EMBL/GenBank/DDBJ whole genome shotgun (WGS) entry which is preliminary data.</text>
</comment>
<dbReference type="eggNOG" id="ENOG5032YMX">
    <property type="taxonomic scope" value="Bacteria"/>
</dbReference>
<sequence>MIRLDELHIWKKLSSPYGNSELIPSLINELSKTLDKKIADELIWEYIYHQGSVYENTLATIPYLLKIIEESDNIEFNLDVIASLGVVLIDLDNISYIEQVFKENNLDEKEKNSIQITFIDAVEKFKSLVNHYVTNTKILDEESKRFYLIAFLVSIKRHKEAEIFKTFNINDEYIFVCPNCEEETFLWNEENVLNAYSRDPTTNKNQEKLRIVLNESNVSLKWLEKPIDIMNINSLRPLIQYFKGDINCHSCNKKHNVFTGIMNSI</sequence>
<organism evidence="1 2">
    <name type="scientific">Aquimarina atlantica</name>
    <dbReference type="NCBI Taxonomy" id="1317122"/>
    <lineage>
        <taxon>Bacteria</taxon>
        <taxon>Pseudomonadati</taxon>
        <taxon>Bacteroidota</taxon>
        <taxon>Flavobacteriia</taxon>
        <taxon>Flavobacteriales</taxon>
        <taxon>Flavobacteriaceae</taxon>
        <taxon>Aquimarina</taxon>
    </lineage>
</organism>
<keyword evidence="2" id="KW-1185">Reference proteome</keyword>
<accession>A0A023BTU3</accession>
<name>A0A023BTU3_9FLAO</name>
<reference evidence="1 2" key="1">
    <citation type="submission" date="2014-04" db="EMBL/GenBank/DDBJ databases">
        <title>Aquimarina sp. 22II-S11-z7 Genome Sequencing.</title>
        <authorList>
            <person name="Lai Q."/>
        </authorList>
    </citation>
    <scope>NUCLEOTIDE SEQUENCE [LARGE SCALE GENOMIC DNA]</scope>
    <source>
        <strain evidence="1 2">22II-S11-z7</strain>
    </source>
</reference>
<evidence type="ECO:0000313" key="1">
    <source>
        <dbReference type="EMBL" id="EZH73432.1"/>
    </source>
</evidence>
<dbReference type="STRING" id="1317122.ATO12_15950"/>
<dbReference type="RefSeq" id="WP_034242135.1">
    <property type="nucleotide sequence ID" value="NZ_AQRA01000005.1"/>
</dbReference>
<dbReference type="EMBL" id="AQRA01000005">
    <property type="protein sequence ID" value="EZH73432.1"/>
    <property type="molecule type" value="Genomic_DNA"/>
</dbReference>
<proteinExistence type="predicted"/>
<protein>
    <submittedName>
        <fullName evidence="1">Uncharacterized protein</fullName>
    </submittedName>
</protein>